<protein>
    <recommendedName>
        <fullName evidence="1">Aminoglycoside phosphotransferase domain-containing protein</fullName>
    </recommendedName>
</protein>
<dbReference type="EMBL" id="RPFW01000002">
    <property type="protein sequence ID" value="TVZ05111.1"/>
    <property type="molecule type" value="Genomic_DNA"/>
</dbReference>
<dbReference type="Gene3D" id="3.30.200.150">
    <property type="match status" value="1"/>
</dbReference>
<organism evidence="2 3">
    <name type="scientific">Trebonia kvetii</name>
    <dbReference type="NCBI Taxonomy" id="2480626"/>
    <lineage>
        <taxon>Bacteria</taxon>
        <taxon>Bacillati</taxon>
        <taxon>Actinomycetota</taxon>
        <taxon>Actinomycetes</taxon>
        <taxon>Streptosporangiales</taxon>
        <taxon>Treboniaceae</taxon>
        <taxon>Trebonia</taxon>
    </lineage>
</organism>
<dbReference type="AlphaFoldDB" id="A0A6P2C4L6"/>
<name>A0A6P2C4L6_9ACTN</name>
<dbReference type="InterPro" id="IPR002575">
    <property type="entry name" value="Aminoglycoside_PTrfase"/>
</dbReference>
<evidence type="ECO:0000259" key="1">
    <source>
        <dbReference type="Pfam" id="PF01636"/>
    </source>
</evidence>
<dbReference type="Pfam" id="PF01636">
    <property type="entry name" value="APH"/>
    <property type="match status" value="1"/>
</dbReference>
<dbReference type="Gene3D" id="3.90.1200.10">
    <property type="match status" value="1"/>
</dbReference>
<sequence>MRIARKFADTESLRPVVRAAFGKDRSLRTAERLAGGSKKGAYRLTMDDGGTALVYAWDDSEDYWQGVLPEGADDPDDPFSHASGLALFEAAARRLTSAGIRCPELLLTDRSRDLYPADIAVVEDVAGGSLEALLEEDPVAAQRPLAVLADWLTAMADVRSPSFGKVAFVDAGGRSRRTSCERVMLDRALAQLSEIAGRDRRAAAAQGRIEETLHALAEPIMPHVTVALVHGELGPDHVLLDRGGEPVLIDIEGTMYFDVEVEHVWMRMRFGEHYANLRQTGLDVDRLRLYQLCMHLDLVAGPLRIAGTSHPQREWFRGVAEHHLQRALQFPVQLG</sequence>
<accession>A0A6P2C4L6</accession>
<feature type="domain" description="Aminoglycoside phosphotransferase" evidence="1">
    <location>
        <begin position="81"/>
        <end position="271"/>
    </location>
</feature>
<evidence type="ECO:0000313" key="3">
    <source>
        <dbReference type="Proteomes" id="UP000460272"/>
    </source>
</evidence>
<dbReference type="SUPFAM" id="SSF56112">
    <property type="entry name" value="Protein kinase-like (PK-like)"/>
    <property type="match status" value="1"/>
</dbReference>
<proteinExistence type="predicted"/>
<dbReference type="Proteomes" id="UP000460272">
    <property type="component" value="Unassembled WGS sequence"/>
</dbReference>
<dbReference type="RefSeq" id="WP_145852816.1">
    <property type="nucleotide sequence ID" value="NZ_RPFW01000002.1"/>
</dbReference>
<dbReference type="InterPro" id="IPR011009">
    <property type="entry name" value="Kinase-like_dom_sf"/>
</dbReference>
<gene>
    <name evidence="2" type="ORF">EAS64_10915</name>
</gene>
<dbReference type="OrthoDB" id="3328272at2"/>
<comment type="caution">
    <text evidence="2">The sequence shown here is derived from an EMBL/GenBank/DDBJ whole genome shotgun (WGS) entry which is preliminary data.</text>
</comment>
<reference evidence="2 3" key="1">
    <citation type="submission" date="2018-11" db="EMBL/GenBank/DDBJ databases">
        <title>Trebonia kvetii gen.nov., sp.nov., a novel acidophilic actinobacterium, and proposal of the new actinobacterial family Treboniaceae fam. nov.</title>
        <authorList>
            <person name="Rapoport D."/>
            <person name="Sagova-Mareckova M."/>
            <person name="Sedlacek I."/>
            <person name="Provaznik J."/>
            <person name="Kralova S."/>
            <person name="Pavlinic D."/>
            <person name="Benes V."/>
            <person name="Kopecky J."/>
        </authorList>
    </citation>
    <scope>NUCLEOTIDE SEQUENCE [LARGE SCALE GENOMIC DNA]</scope>
    <source>
        <strain evidence="2 3">15Tr583</strain>
    </source>
</reference>
<evidence type="ECO:0000313" key="2">
    <source>
        <dbReference type="EMBL" id="TVZ05111.1"/>
    </source>
</evidence>
<keyword evidence="3" id="KW-1185">Reference proteome</keyword>